<evidence type="ECO:0000259" key="1">
    <source>
        <dbReference type="Pfam" id="PF18803"/>
    </source>
</evidence>
<organism evidence="2 3">
    <name type="scientific">Armillaria borealis</name>
    <dbReference type="NCBI Taxonomy" id="47425"/>
    <lineage>
        <taxon>Eukaryota</taxon>
        <taxon>Fungi</taxon>
        <taxon>Dikarya</taxon>
        <taxon>Basidiomycota</taxon>
        <taxon>Agaricomycotina</taxon>
        <taxon>Agaricomycetes</taxon>
        <taxon>Agaricomycetidae</taxon>
        <taxon>Agaricales</taxon>
        <taxon>Marasmiineae</taxon>
        <taxon>Physalacriaceae</taxon>
        <taxon>Armillaria</taxon>
    </lineage>
</organism>
<protein>
    <recommendedName>
        <fullName evidence="1">CxC2-like cysteine cluster KDZ transposase-associated domain-containing protein</fullName>
    </recommendedName>
</protein>
<feature type="non-terminal residue" evidence="2">
    <location>
        <position position="1"/>
    </location>
</feature>
<gene>
    <name evidence="2" type="ORF">EV421DRAFT_1721040</name>
</gene>
<feature type="domain" description="CxC2-like cysteine cluster KDZ transposase-associated" evidence="1">
    <location>
        <begin position="1"/>
        <end position="47"/>
    </location>
</feature>
<dbReference type="AlphaFoldDB" id="A0AA39MEV9"/>
<dbReference type="InterPro" id="IPR041457">
    <property type="entry name" value="CxC2_KDZ-assoc"/>
</dbReference>
<comment type="caution">
    <text evidence="2">The sequence shown here is derived from an EMBL/GenBank/DDBJ whole genome shotgun (WGS) entry which is preliminary data.</text>
</comment>
<accession>A0AA39MEV9</accession>
<evidence type="ECO:0000313" key="2">
    <source>
        <dbReference type="EMBL" id="KAK0430925.1"/>
    </source>
</evidence>
<evidence type="ECO:0000313" key="3">
    <source>
        <dbReference type="Proteomes" id="UP001175226"/>
    </source>
</evidence>
<dbReference type="Proteomes" id="UP001175226">
    <property type="component" value="Unassembled WGS sequence"/>
</dbReference>
<sequence length="67" mass="7590">WFPATVEIPRTAVTFAALQQFQMLSFMSKISAYEYYHTLARLSDNTGVQLVLVGHCFDVVFSLLTSK</sequence>
<keyword evidence="3" id="KW-1185">Reference proteome</keyword>
<name>A0AA39MEV9_9AGAR</name>
<reference evidence="2" key="1">
    <citation type="submission" date="2023-06" db="EMBL/GenBank/DDBJ databases">
        <authorList>
            <consortium name="Lawrence Berkeley National Laboratory"/>
            <person name="Ahrendt S."/>
            <person name="Sahu N."/>
            <person name="Indic B."/>
            <person name="Wong-Bajracharya J."/>
            <person name="Merenyi Z."/>
            <person name="Ke H.-M."/>
            <person name="Monk M."/>
            <person name="Kocsube S."/>
            <person name="Drula E."/>
            <person name="Lipzen A."/>
            <person name="Balint B."/>
            <person name="Henrissat B."/>
            <person name="Andreopoulos B."/>
            <person name="Martin F.M."/>
            <person name="Harder C.B."/>
            <person name="Rigling D."/>
            <person name="Ford K.L."/>
            <person name="Foster G.D."/>
            <person name="Pangilinan J."/>
            <person name="Papanicolaou A."/>
            <person name="Barry K."/>
            <person name="LaButti K."/>
            <person name="Viragh M."/>
            <person name="Koriabine M."/>
            <person name="Yan M."/>
            <person name="Riley R."/>
            <person name="Champramary S."/>
            <person name="Plett K.L."/>
            <person name="Tsai I.J."/>
            <person name="Slot J."/>
            <person name="Sipos G."/>
            <person name="Plett J."/>
            <person name="Nagy L.G."/>
            <person name="Grigoriev I.V."/>
        </authorList>
    </citation>
    <scope>NUCLEOTIDE SEQUENCE</scope>
    <source>
        <strain evidence="2">FPL87.14</strain>
    </source>
</reference>
<proteinExistence type="predicted"/>
<dbReference type="EMBL" id="JAUEPT010000129">
    <property type="protein sequence ID" value="KAK0430925.1"/>
    <property type="molecule type" value="Genomic_DNA"/>
</dbReference>
<dbReference type="Pfam" id="PF18803">
    <property type="entry name" value="CxC2"/>
    <property type="match status" value="1"/>
</dbReference>